<evidence type="ECO:0000256" key="14">
    <source>
        <dbReference type="ARBA" id="ARBA00055150"/>
    </source>
</evidence>
<gene>
    <name evidence="19" type="ORF">K489DRAFT_403111</name>
</gene>
<dbReference type="InterPro" id="IPR039804">
    <property type="entry name" value="RING-CH-C4HC3_LTN1"/>
</dbReference>
<dbReference type="InterPro" id="IPR039795">
    <property type="entry name" value="LTN1/Rkr1"/>
</dbReference>
<dbReference type="Gene3D" id="1.25.10.10">
    <property type="entry name" value="Leucine-rich Repeat Variant"/>
    <property type="match status" value="1"/>
</dbReference>
<dbReference type="GeneID" id="54364875"/>
<dbReference type="GO" id="GO:0005829">
    <property type="term" value="C:cytosol"/>
    <property type="evidence" value="ECO:0007669"/>
    <property type="project" value="UniProtKB-SubCell"/>
</dbReference>
<dbReference type="FunFam" id="3.30.40.10:FF:000038">
    <property type="entry name" value="E3 ubiquitin-protein ligase listerin"/>
    <property type="match status" value="1"/>
</dbReference>
<dbReference type="SUPFAM" id="SSF48371">
    <property type="entry name" value="ARM repeat"/>
    <property type="match status" value="1"/>
</dbReference>
<dbReference type="UniPathway" id="UPA00143"/>
<dbReference type="PANTHER" id="PTHR12389">
    <property type="entry name" value="ZINC FINGER PROTEIN 294"/>
    <property type="match status" value="1"/>
</dbReference>
<comment type="catalytic activity">
    <reaction evidence="1 16">
        <text>S-ubiquitinyl-[E2 ubiquitin-conjugating enzyme]-L-cysteine + [acceptor protein]-L-lysine = [E2 ubiquitin-conjugating enzyme]-L-cysteine + N(6)-ubiquitinyl-[acceptor protein]-L-lysine.</text>
        <dbReference type="EC" id="2.3.2.27"/>
    </reaction>
</comment>
<keyword evidence="10" id="KW-0677">Repeat</keyword>
<evidence type="ECO:0000256" key="8">
    <source>
        <dbReference type="ARBA" id="ARBA00022679"/>
    </source>
</evidence>
<dbReference type="PANTHER" id="PTHR12389:SF0">
    <property type="entry name" value="E3 UBIQUITIN-PROTEIN LIGASE LISTERIN"/>
    <property type="match status" value="1"/>
</dbReference>
<keyword evidence="11 15" id="KW-0863">Zinc-finger</keyword>
<dbReference type="GO" id="GO:0008270">
    <property type="term" value="F:zinc ion binding"/>
    <property type="evidence" value="ECO:0007669"/>
    <property type="project" value="UniProtKB-KW"/>
</dbReference>
<organism evidence="19">
    <name type="scientific">Dissoconium aciculare CBS 342.82</name>
    <dbReference type="NCBI Taxonomy" id="1314786"/>
    <lineage>
        <taxon>Eukaryota</taxon>
        <taxon>Fungi</taxon>
        <taxon>Dikarya</taxon>
        <taxon>Ascomycota</taxon>
        <taxon>Pezizomycotina</taxon>
        <taxon>Dothideomycetes</taxon>
        <taxon>Dothideomycetidae</taxon>
        <taxon>Mycosphaerellales</taxon>
        <taxon>Dissoconiaceae</taxon>
        <taxon>Dissoconium</taxon>
    </lineage>
</organism>
<dbReference type="InterPro" id="IPR016024">
    <property type="entry name" value="ARM-type_fold"/>
</dbReference>
<evidence type="ECO:0000256" key="15">
    <source>
        <dbReference type="PROSITE-ProRule" id="PRU00175"/>
    </source>
</evidence>
<dbReference type="InterPro" id="IPR013083">
    <property type="entry name" value="Znf_RING/FYVE/PHD"/>
</dbReference>
<feature type="domain" description="RING-type" evidence="17">
    <location>
        <begin position="1564"/>
        <end position="1610"/>
    </location>
</feature>
<evidence type="ECO:0000256" key="5">
    <source>
        <dbReference type="ARBA" id="ARBA00012483"/>
    </source>
</evidence>
<dbReference type="EC" id="2.3.2.27" evidence="5 16"/>
<evidence type="ECO:0000256" key="7">
    <source>
        <dbReference type="ARBA" id="ARBA00022490"/>
    </source>
</evidence>
<evidence type="ECO:0000313" key="19">
    <source>
        <dbReference type="RefSeq" id="XP_033457506.1"/>
    </source>
</evidence>
<dbReference type="PROSITE" id="PS50089">
    <property type="entry name" value="ZF_RING_2"/>
    <property type="match status" value="1"/>
</dbReference>
<keyword evidence="7" id="KW-0963">Cytoplasm</keyword>
<dbReference type="InterPro" id="IPR054476">
    <property type="entry name" value="Ltn1_N"/>
</dbReference>
<dbReference type="RefSeq" id="XP_033457506.1">
    <property type="nucleotide sequence ID" value="XM_033607075.1"/>
</dbReference>
<dbReference type="GO" id="GO:1990112">
    <property type="term" value="C:RQC complex"/>
    <property type="evidence" value="ECO:0007669"/>
    <property type="project" value="UniProtKB-UniRule"/>
</dbReference>
<dbReference type="SMART" id="SM01197">
    <property type="entry name" value="FANCL_C"/>
    <property type="match status" value="1"/>
</dbReference>
<dbReference type="InterPro" id="IPR054478">
    <property type="entry name" value="LTN1_UBC"/>
</dbReference>
<dbReference type="SUPFAM" id="SSF57850">
    <property type="entry name" value="RING/U-box"/>
    <property type="match status" value="1"/>
</dbReference>
<evidence type="ECO:0000256" key="1">
    <source>
        <dbReference type="ARBA" id="ARBA00000900"/>
    </source>
</evidence>
<keyword evidence="8 16" id="KW-0808">Transferase</keyword>
<dbReference type="Pfam" id="PF13639">
    <property type="entry name" value="zf-RING_2"/>
    <property type="match status" value="1"/>
</dbReference>
<dbReference type="GO" id="GO:0016567">
    <property type="term" value="P:protein ubiquitination"/>
    <property type="evidence" value="ECO:0007669"/>
    <property type="project" value="UniProtKB-UniPathway"/>
</dbReference>
<evidence type="ECO:0000256" key="12">
    <source>
        <dbReference type="ARBA" id="ARBA00022786"/>
    </source>
</evidence>
<evidence type="ECO:0000256" key="16">
    <source>
        <dbReference type="RuleBase" id="RU367090"/>
    </source>
</evidence>
<evidence type="ECO:0000256" key="13">
    <source>
        <dbReference type="ARBA" id="ARBA00022833"/>
    </source>
</evidence>
<comment type="function">
    <text evidence="16">E3 ubiquitin-protein ligase. Component of the ribosome quality control complex (RQC), a ribosome-associated complex that mediates ubiquitination and extraction of incompletely synthesized nascent chains for proteasomal degradation.</text>
</comment>
<evidence type="ECO:0000313" key="18">
    <source>
        <dbReference type="Proteomes" id="UP000504637"/>
    </source>
</evidence>
<reference evidence="19" key="3">
    <citation type="submission" date="2025-08" db="UniProtKB">
        <authorList>
            <consortium name="RefSeq"/>
        </authorList>
    </citation>
    <scope>IDENTIFICATION</scope>
    <source>
        <strain evidence="19">CBS 342.82</strain>
    </source>
</reference>
<dbReference type="InterPro" id="IPR054477">
    <property type="entry name" value="LTN1_E3_ligase_6th"/>
</dbReference>
<accession>A0A6J3LXI7</accession>
<evidence type="ECO:0000256" key="3">
    <source>
        <dbReference type="ARBA" id="ARBA00004906"/>
    </source>
</evidence>
<reference evidence="19" key="2">
    <citation type="submission" date="2020-04" db="EMBL/GenBank/DDBJ databases">
        <authorList>
            <consortium name="NCBI Genome Project"/>
        </authorList>
    </citation>
    <scope>NUCLEOTIDE SEQUENCE</scope>
    <source>
        <strain evidence="19">CBS 342.82</strain>
    </source>
</reference>
<sequence length="1616" mass="176391">MSRRQFKSQASSGRVGGLAGFGTSAFGSTPSSTLSYVQEPPDFSIIGDSNIVVAFKNVLKKDSTTKAKALEDLLNTYSTSASDIEEGVLEAWFKLFPRLTIDNSRRVRQLTFNLNGQLCSKCGKRIIKHISNISGPWLAGLYDSDRAAAKAAHESLHAVFPSPEKVQNLREKFQGSILKYCEDAILRESPESLSDERMVSADDAEATYARVVSASIAVVSNLIETLSEDELSKQSEGYGNILDDAKFWDFAYHTDAGVRRALHRFVRICGKKQPSLIERNLQNVSTAYIYKGLPSDQTASSLEYVMTVEFLTTRFAGVWTHAYTAKRPAASRLRSCLKHGSHSGVASFWTSLSDVIKALPPDILPTSPDGIAELLEANREGASRKEERLASQAAWTAYVELLNVLVPRAEATAVQSLLATYALPLVEQFVLPTDDAQKWNVAGAKPAGLVAKVCLIPQFGTILRQEWPSICNRVIELARLSQPEQSSNFDKSQKLVASTGQRLADLQREILRSDLGAGASMHTTIAQSSANLIERCIELLKSRNSKPYGAAAIVREQLQACGKHLLQEPIYHTQISEIAQNDIPRLFQSPSQTELAKCLLSLEAEPFFESAFAKTLDQVLSNDSDTSIVMLNAINALLPFDSPTTAVRVARTAVPLQTFLATNIPLMQDSAASTIFSNLLKIGAIPQDTSDVILTQMTTSLSISNEGLPSGIAAFEQLAKNNHDTMRKFITQANGSGTQLLPNILLVEQSTTGDLSGRANALSSRLSSAISDAGSDVKYGAVLQNLVNVSAQSLPIQVITELVDRIEGDGQEQMEIDAMLPDINVWQEALLAVLSPPKSSLSILSPFGGALYLVQNVSQTPGAVVNFDGEGLSAALRIAMYVTKVFSRPSINVGGRDRLDFLVALLAITTILAEDNVSILGTNGLWNPRMNTSVENDVLQFISDANVVQQRFHHNSATTNADGASFETGLVACLTEIKAGSSLLSPMAYYAALAISKVNESTSEATGYHSTQAKTSEDILRSRRAEKQPLSVLECLVGLAKPLAGSQLVGRMCNELLAELTASELDATGSRTLEALVILNVILATQEDAIAGIAKTRLVLFVKHIIPWISVETSAFTRVETYKTLTHLLPSMADMYGEHWDKILKSSLNLWKSIANATEGAMISEQHILLGNVSLRLYAGLTRLNNTTEDVNDDLSAALGDGGAVTGGLVNLLKAFSAASDADHAPLMATNELLCRQITGLNVTVMDDIGELYPVMFSSSPSLQIAAFGLIQKHILASQEQISLDAALDNKTARLSDELLSLLLQSPTADTLGDASFERTMPIELRSYLYSWRLVFDHFISSSYRVRADYTDQIKRNGVLPHLLTLTFDLLGHTDGKPIDATKFDIQDYKPDNASNPEKDAQWLLAHLFYLSMLHIPSLVQSYVRDVRSRQTSLAIETWTAKYVSPSIINASLQEVAIWAEKSVKEDPEYESMTVKPSMQSKEVNVSYLVDEQTMAIKVVLPESYPLESAKVLSVSRVAVKEEKWQSWLRNCQGVITFSNGSIIDGLSAWRKNVTGALKGQTECAICYSIISGDKQLPTKRCPTCKNLFHASCLFKWFKTSNASTCPLCRNPFNFN</sequence>
<name>A0A6J3LXI7_9PEZI</name>
<dbReference type="Pfam" id="PF22958">
    <property type="entry name" value="Ltn1_1st"/>
    <property type="match status" value="1"/>
</dbReference>
<dbReference type="Pfam" id="PF22999">
    <property type="entry name" value="LTN1_E3_ligase_6th"/>
    <property type="match status" value="1"/>
</dbReference>
<dbReference type="GO" id="GO:0061630">
    <property type="term" value="F:ubiquitin protein ligase activity"/>
    <property type="evidence" value="ECO:0007669"/>
    <property type="project" value="UniProtKB-UniRule"/>
</dbReference>
<dbReference type="Proteomes" id="UP000504637">
    <property type="component" value="Unplaced"/>
</dbReference>
<evidence type="ECO:0000256" key="9">
    <source>
        <dbReference type="ARBA" id="ARBA00022723"/>
    </source>
</evidence>
<evidence type="ECO:0000259" key="17">
    <source>
        <dbReference type="PROSITE" id="PS50089"/>
    </source>
</evidence>
<dbReference type="Gene3D" id="3.30.40.10">
    <property type="entry name" value="Zinc/RING finger domain, C3HC4 (zinc finger)"/>
    <property type="match status" value="1"/>
</dbReference>
<comment type="pathway">
    <text evidence="3 16">Protein modification; protein ubiquitination.</text>
</comment>
<reference evidence="19" key="1">
    <citation type="submission" date="2020-01" db="EMBL/GenBank/DDBJ databases">
        <authorList>
            <consortium name="DOE Joint Genome Institute"/>
            <person name="Haridas S."/>
            <person name="Albert R."/>
            <person name="Binder M."/>
            <person name="Bloem J."/>
            <person name="Labutti K."/>
            <person name="Salamov A."/>
            <person name="Andreopoulos B."/>
            <person name="Baker S.E."/>
            <person name="Barry K."/>
            <person name="Bills G."/>
            <person name="Bluhm B.H."/>
            <person name="Cannon C."/>
            <person name="Castanera R."/>
            <person name="Culley D.E."/>
            <person name="Daum C."/>
            <person name="Ezra D."/>
            <person name="Gonzalez J.B."/>
            <person name="Henrissat B."/>
            <person name="Kuo A."/>
            <person name="Liang C."/>
            <person name="Lipzen A."/>
            <person name="Lutzoni F."/>
            <person name="Magnuson J."/>
            <person name="Mondo S."/>
            <person name="Nolan M."/>
            <person name="Ohm R."/>
            <person name="Pangilinan J."/>
            <person name="Park H.-J."/>
            <person name="Ramirez L."/>
            <person name="Alfaro M."/>
            <person name="Sun H."/>
            <person name="Tritt A."/>
            <person name="Yoshinaga Y."/>
            <person name="Zwiers L.-H."/>
            <person name="Turgeon B.G."/>
            <person name="Goodwin S.B."/>
            <person name="Spatafora J.W."/>
            <person name="Crous P.W."/>
            <person name="Grigoriev I.V."/>
        </authorList>
    </citation>
    <scope>NUCLEOTIDE SEQUENCE</scope>
    <source>
        <strain evidence="19">CBS 342.82</strain>
    </source>
</reference>
<dbReference type="CDD" id="cd16491">
    <property type="entry name" value="RING-CH-C4HC3_LTN1"/>
    <property type="match status" value="1"/>
</dbReference>
<comment type="similarity">
    <text evidence="4 16">Belongs to the LTN1 family.</text>
</comment>
<dbReference type="Pfam" id="PF23009">
    <property type="entry name" value="UBC_like"/>
    <property type="match status" value="1"/>
</dbReference>
<dbReference type="InterPro" id="IPR011016">
    <property type="entry name" value="Znf_RING-CH"/>
</dbReference>
<evidence type="ECO:0000256" key="10">
    <source>
        <dbReference type="ARBA" id="ARBA00022737"/>
    </source>
</evidence>
<dbReference type="GO" id="GO:0072344">
    <property type="term" value="P:rescue of stalled ribosome"/>
    <property type="evidence" value="ECO:0007669"/>
    <property type="project" value="UniProtKB-UniRule"/>
</dbReference>
<dbReference type="InterPro" id="IPR001841">
    <property type="entry name" value="Znf_RING"/>
</dbReference>
<keyword evidence="18" id="KW-1185">Reference proteome</keyword>
<dbReference type="GO" id="GO:0043023">
    <property type="term" value="F:ribosomal large subunit binding"/>
    <property type="evidence" value="ECO:0007669"/>
    <property type="project" value="TreeGrafter"/>
</dbReference>
<comment type="subcellular location">
    <subcellularLocation>
        <location evidence="2">Cytoplasm</location>
        <location evidence="2">Cytosol</location>
    </subcellularLocation>
</comment>
<comment type="function">
    <text evidence="14">E3 ubiquitin-protein ligase component of the ribosome quality control complex (RQC), a ribosome-associated complex that mediates ubiquitination and extraction of incompletely synthesized nascent chains for proteasomal degradation. Mediates ubiquitination of proteins derived from mRNAs lacking stop codons (non-stop proteins) and other translation arrest products induced by poly-lysine sequences and tandem rare codons. Ubiquitination leads to CDC48 recruitment for extraction and degradation of the incomplete translation product. May indirectly play a role in chromatin function and transcription.</text>
</comment>
<protein>
    <recommendedName>
        <fullName evidence="6 16">E3 ubiquitin-protein ligase listerin</fullName>
        <ecNumber evidence="5 16">2.3.2.27</ecNumber>
    </recommendedName>
    <alternativeName>
        <fullName evidence="16">RING-type E3 ubiquitin transferase listerin</fullName>
    </alternativeName>
</protein>
<dbReference type="GO" id="GO:1990116">
    <property type="term" value="P:ribosome-associated ubiquitin-dependent protein catabolic process"/>
    <property type="evidence" value="ECO:0007669"/>
    <property type="project" value="UniProtKB-UniRule"/>
</dbReference>
<keyword evidence="13 16" id="KW-0862">Zinc</keyword>
<evidence type="ECO:0000256" key="4">
    <source>
        <dbReference type="ARBA" id="ARBA00007997"/>
    </source>
</evidence>
<dbReference type="InterPro" id="IPR011989">
    <property type="entry name" value="ARM-like"/>
</dbReference>
<evidence type="ECO:0000256" key="6">
    <source>
        <dbReference type="ARBA" id="ARBA00017157"/>
    </source>
</evidence>
<dbReference type="OrthoDB" id="6108at2759"/>
<proteinExistence type="inferred from homology"/>
<evidence type="ECO:0000256" key="2">
    <source>
        <dbReference type="ARBA" id="ARBA00004514"/>
    </source>
</evidence>
<dbReference type="SMART" id="SM00184">
    <property type="entry name" value="RING"/>
    <property type="match status" value="1"/>
</dbReference>
<evidence type="ECO:0000256" key="11">
    <source>
        <dbReference type="ARBA" id="ARBA00022771"/>
    </source>
</evidence>
<keyword evidence="12 16" id="KW-0833">Ubl conjugation pathway</keyword>
<dbReference type="SMART" id="SM00744">
    <property type="entry name" value="RINGv"/>
    <property type="match status" value="1"/>
</dbReference>
<keyword evidence="9 16" id="KW-0479">Metal-binding</keyword>
<comment type="subunit">
    <text evidence="16">Component of the ribosome quality control complex (RQC).</text>
</comment>